<evidence type="ECO:0000256" key="5">
    <source>
        <dbReference type="ARBA" id="ARBA00024226"/>
    </source>
</evidence>
<accession>A0A9Q0LP06</accession>
<dbReference type="OrthoDB" id="310895at2759"/>
<dbReference type="Pfam" id="PF00171">
    <property type="entry name" value="Aldedh"/>
    <property type="match status" value="1"/>
</dbReference>
<evidence type="ECO:0000256" key="4">
    <source>
        <dbReference type="ARBA" id="ARBA00023027"/>
    </source>
</evidence>
<evidence type="ECO:0000256" key="1">
    <source>
        <dbReference type="ARBA" id="ARBA00009986"/>
    </source>
</evidence>
<dbReference type="InterPro" id="IPR029510">
    <property type="entry name" value="Ald_DH_CS_GLU"/>
</dbReference>
<dbReference type="AlphaFoldDB" id="A0A9Q0LP06"/>
<evidence type="ECO:0000313" key="10">
    <source>
        <dbReference type="Proteomes" id="UP001149090"/>
    </source>
</evidence>
<name>A0A9Q0LP06_ANAIG</name>
<keyword evidence="3 7" id="KW-0560">Oxidoreductase</keyword>
<feature type="domain" description="Aldehyde dehydrogenase" evidence="8">
    <location>
        <begin position="70"/>
        <end position="529"/>
    </location>
</feature>
<dbReference type="PROSITE" id="PS00687">
    <property type="entry name" value="ALDEHYDE_DEHYDR_GLU"/>
    <property type="match status" value="1"/>
</dbReference>
<dbReference type="SUPFAM" id="SSF53720">
    <property type="entry name" value="ALDH-like"/>
    <property type="match status" value="1"/>
</dbReference>
<keyword evidence="4" id="KW-0520">NAD</keyword>
<evidence type="ECO:0000259" key="8">
    <source>
        <dbReference type="Pfam" id="PF00171"/>
    </source>
</evidence>
<evidence type="ECO:0000256" key="7">
    <source>
        <dbReference type="RuleBase" id="RU003345"/>
    </source>
</evidence>
<dbReference type="PANTHER" id="PTHR43521">
    <property type="entry name" value="ALPHA-AMINOADIPIC SEMIALDEHYDE DEHYDROGENASE"/>
    <property type="match status" value="1"/>
</dbReference>
<feature type="active site" evidence="6">
    <location>
        <position position="304"/>
    </location>
</feature>
<evidence type="ECO:0000313" key="9">
    <source>
        <dbReference type="EMBL" id="KAJ5075889.1"/>
    </source>
</evidence>
<sequence length="546" mass="59805">MKKKTEKKKKFLKFFIFIFLVIKKEKNINIELKLKQMEDLTYDSYEFLKELGIEKENYGCFTGSRWCGSGEKIVSMNPTTNKPIAIVHGTSAEEYEETLAEQAKAQKIWQAIPAPKRSEIVRQFRDAFVQKIDLLGKLVSLENGKILSEGIGEVQEVVDICEFAVGLGRQIGGKTLPSERPGHTMLENWTPLGMIGCITAFNFPVAVYGWNGALAWTCGDTVLWKGSSTTPLITIATTKIVQEVLERNKLPGGIAPMVLGTGKAIGEKMINDTRLKLISFTGSTNVGRHVALACAKNFRRTILECGGNNAIIVTKNANVKLALGAITFAAVATCGQRCTTTRRVIIHESLYDSFVQGMVKAYSSIRIGDPLNKDTLVGPLISKSALQNFENAVKAAVDQGGKILYGGKKIDGDGNFVEPTIIEIQHDKPIVFQETFAPIVYVIKYSELDEAININNEVPQGLSSSMFTTNIEEMFQWLGPDGSDCGIVNVNIPTNGAEIGGAFGGEKDTGGGRESGSDAWKQYMKRSTVTINYSKELPLAQGIKFD</sequence>
<dbReference type="InterPro" id="IPR016161">
    <property type="entry name" value="Ald_DH/histidinol_DH"/>
</dbReference>
<dbReference type="GO" id="GO:0004029">
    <property type="term" value="F:aldehyde dehydrogenase (NAD+) activity"/>
    <property type="evidence" value="ECO:0007669"/>
    <property type="project" value="UniProtKB-EC"/>
</dbReference>
<dbReference type="EMBL" id="JAPDFW010000063">
    <property type="protein sequence ID" value="KAJ5075889.1"/>
    <property type="molecule type" value="Genomic_DNA"/>
</dbReference>
<organism evidence="9 10">
    <name type="scientific">Anaeramoeba ignava</name>
    <name type="common">Anaerobic marine amoeba</name>
    <dbReference type="NCBI Taxonomy" id="1746090"/>
    <lineage>
        <taxon>Eukaryota</taxon>
        <taxon>Metamonada</taxon>
        <taxon>Anaeramoebidae</taxon>
        <taxon>Anaeramoeba</taxon>
    </lineage>
</organism>
<dbReference type="InterPro" id="IPR016162">
    <property type="entry name" value="Ald_DH_N"/>
</dbReference>
<evidence type="ECO:0000256" key="3">
    <source>
        <dbReference type="ARBA" id="ARBA00023002"/>
    </source>
</evidence>
<evidence type="ECO:0000256" key="2">
    <source>
        <dbReference type="ARBA" id="ARBA00011881"/>
    </source>
</evidence>
<comment type="caution">
    <text evidence="9">The sequence shown here is derived from an EMBL/GenBank/DDBJ whole genome shotgun (WGS) entry which is preliminary data.</text>
</comment>
<dbReference type="InterPro" id="IPR015590">
    <property type="entry name" value="Aldehyde_DH_dom"/>
</dbReference>
<dbReference type="InterPro" id="IPR016163">
    <property type="entry name" value="Ald_DH_C"/>
</dbReference>
<reference evidence="9" key="1">
    <citation type="submission" date="2022-10" db="EMBL/GenBank/DDBJ databases">
        <title>Novel sulphate-reducing endosymbionts in the free-living metamonad Anaeramoeba.</title>
        <authorList>
            <person name="Jerlstrom-Hultqvist J."/>
            <person name="Cepicka I."/>
            <person name="Gallot-Lavallee L."/>
            <person name="Salas-Leiva D."/>
            <person name="Curtis B.A."/>
            <person name="Zahonova K."/>
            <person name="Pipaliya S."/>
            <person name="Dacks J."/>
            <person name="Roger A.J."/>
        </authorList>
    </citation>
    <scope>NUCLEOTIDE SEQUENCE</scope>
    <source>
        <strain evidence="9">BMAN</strain>
    </source>
</reference>
<dbReference type="Proteomes" id="UP001149090">
    <property type="component" value="Unassembled WGS sequence"/>
</dbReference>
<comment type="similarity">
    <text evidence="1 7">Belongs to the aldehyde dehydrogenase family.</text>
</comment>
<dbReference type="Gene3D" id="3.40.309.10">
    <property type="entry name" value="Aldehyde Dehydrogenase, Chain A, domain 2"/>
    <property type="match status" value="1"/>
</dbReference>
<proteinExistence type="inferred from homology"/>
<protein>
    <recommendedName>
        <fullName evidence="5">aldehyde dehydrogenase (NAD(+))</fullName>
        <ecNumber evidence="5">1.2.1.3</ecNumber>
    </recommendedName>
</protein>
<keyword evidence="10" id="KW-1185">Reference proteome</keyword>
<dbReference type="Gene3D" id="3.40.605.10">
    <property type="entry name" value="Aldehyde Dehydrogenase, Chain A, domain 1"/>
    <property type="match status" value="1"/>
</dbReference>
<evidence type="ECO:0000256" key="6">
    <source>
        <dbReference type="PROSITE-ProRule" id="PRU10007"/>
    </source>
</evidence>
<dbReference type="EC" id="1.2.1.3" evidence="5"/>
<dbReference type="PANTHER" id="PTHR43521:SF1">
    <property type="entry name" value="ALPHA-AMINOADIPIC SEMIALDEHYDE DEHYDROGENASE"/>
    <property type="match status" value="1"/>
</dbReference>
<dbReference type="OMA" id="DAWKVYM"/>
<dbReference type="FunFam" id="3.40.309.10:FF:000018">
    <property type="entry name" value="Alpha-aminoadipic semialdehyde dehydrogenase"/>
    <property type="match status" value="1"/>
</dbReference>
<comment type="subunit">
    <text evidence="2">Homotetramer.</text>
</comment>
<gene>
    <name evidence="9" type="ORF">M0811_06751</name>
</gene>
<dbReference type="CDD" id="cd07130">
    <property type="entry name" value="ALDH_F7_AASADH"/>
    <property type="match status" value="1"/>
</dbReference>
<dbReference type="InterPro" id="IPR044638">
    <property type="entry name" value="ALDH7A1-like"/>
</dbReference>